<dbReference type="Proteomes" id="UP000014977">
    <property type="component" value="Unassembled WGS sequence"/>
</dbReference>
<keyword evidence="17" id="KW-0046">Antibiotic resistance</keyword>
<evidence type="ECO:0000256" key="4">
    <source>
        <dbReference type="ARBA" id="ARBA00007090"/>
    </source>
</evidence>
<evidence type="ECO:0000256" key="19">
    <source>
        <dbReference type="ARBA" id="ARBA00023316"/>
    </source>
</evidence>
<dbReference type="InterPro" id="IPR050396">
    <property type="entry name" value="Glycosyltr_51/Transpeptidase"/>
</dbReference>
<evidence type="ECO:0000256" key="20">
    <source>
        <dbReference type="ARBA" id="ARBA00032454"/>
    </source>
</evidence>
<dbReference type="GO" id="GO:0009252">
    <property type="term" value="P:peptidoglycan biosynthetic process"/>
    <property type="evidence" value="ECO:0007669"/>
    <property type="project" value="UniProtKB-UniPathway"/>
</dbReference>
<evidence type="ECO:0000256" key="24">
    <source>
        <dbReference type="SAM" id="MobiDB-lite"/>
    </source>
</evidence>
<sequence length="798" mass="88158">MMNRSQGLKKKRTSRTAKKIKKKSPRLRRHLFLTAGVLIALLLIGYIGRLGWEARERFGSKKWELPARVYARPLELYPGLAMNEASLMKELSLLSYRPADRIAVPGSFSRKGGRVTLYSRPFAFPDGHEPSKKIRLTIANGRIRSLSDIETGEQLSIARLDPALIGSFYPTHHQDRLWVRFSEAPPLLIQTIMAVEDRDFYEHYGIKPLSILRALKANIMAGKTVQGGSTLTQQLVKNLFLSREKSLRRKIEEAAMALSLEFFYTKDQIFEAYINEVYLAQDGNRAIHGFGMASRFYFGRSLEDLGAGETALLVGMLKGPSVYDPRKNPDRALARRNQVLKMMARQKLIRPGEANLAMKTRLDILARPPSGNSPFPAFMELVKRQLLLEYEEKDLRSEGLRIFSTLDPQVQMALEASVTTELNAIESGRGLPKNSLEIAAVVTSTSANEVVAMMGGRLPGDPGFNRVLDARRPIGSLVKPVIYLSALMRPQHYTLVTPLNDGPVEIKAAGSVWSPKNYDRRHHGIVPLYEALAQSYNVAAVRLGMDIGLATVFDTLNRLGVEGDFPAYPSALLGALEMSPIEVTQMYQTLASGGFYSPIQSIQAVYRSDGELLQRYPLTVRENIDPGAVYLLNTALQAVATDGTARSLDQGLVRRLTPAGKTGTTNDMRDSWFAGFTGDRVAAVWIGRDDNTPCGLSGATGALRVWGKIMSRIAAAPLTLTPPENVAAIAVDPVTGMRAEPACPGAVSVPFIRGSEPRETVACRQRIPKRTAESPAAPPQRRSRSGPDNLLNWFKELF</sequence>
<evidence type="ECO:0000256" key="6">
    <source>
        <dbReference type="ARBA" id="ARBA00012448"/>
    </source>
</evidence>
<evidence type="ECO:0000256" key="2">
    <source>
        <dbReference type="ARBA" id="ARBA00004236"/>
    </source>
</evidence>
<feature type="compositionally biased region" description="Basic residues" evidence="24">
    <location>
        <begin position="7"/>
        <end position="23"/>
    </location>
</feature>
<dbReference type="STRING" id="897.B2D07_06405"/>
<keyword evidence="12" id="KW-0808">Transferase</keyword>
<evidence type="ECO:0000256" key="11">
    <source>
        <dbReference type="ARBA" id="ARBA00022676"/>
    </source>
</evidence>
<feature type="domain" description="Glycosyl transferase family 51" evidence="26">
    <location>
        <begin position="167"/>
        <end position="343"/>
    </location>
</feature>
<keyword evidence="13" id="KW-0378">Hydrolase</keyword>
<evidence type="ECO:0000313" key="28">
    <source>
        <dbReference type="EMBL" id="EPR41353.1"/>
    </source>
</evidence>
<keyword evidence="8" id="KW-1003">Cell membrane</keyword>
<dbReference type="GO" id="GO:0008360">
    <property type="term" value="P:regulation of cell shape"/>
    <property type="evidence" value="ECO:0007669"/>
    <property type="project" value="UniProtKB-KW"/>
</dbReference>
<evidence type="ECO:0000256" key="9">
    <source>
        <dbReference type="ARBA" id="ARBA00022645"/>
    </source>
</evidence>
<dbReference type="SUPFAM" id="SSF56601">
    <property type="entry name" value="beta-lactamase/transpeptidase-like"/>
    <property type="match status" value="1"/>
</dbReference>
<dbReference type="EC" id="2.4.99.28" evidence="22"/>
<dbReference type="GO" id="GO:0009002">
    <property type="term" value="F:serine-type D-Ala-D-Ala carboxypeptidase activity"/>
    <property type="evidence" value="ECO:0007669"/>
    <property type="project" value="UniProtKB-EC"/>
</dbReference>
<dbReference type="Pfam" id="PF00905">
    <property type="entry name" value="Transpeptidase"/>
    <property type="match status" value="1"/>
</dbReference>
<dbReference type="InterPro" id="IPR023346">
    <property type="entry name" value="Lysozyme-like_dom_sf"/>
</dbReference>
<evidence type="ECO:0000256" key="7">
    <source>
        <dbReference type="ARBA" id="ARBA00018637"/>
    </source>
</evidence>
<comment type="similarity">
    <text evidence="4">In the C-terminal section; belongs to the transpeptidase family.</text>
</comment>
<dbReference type="PANTHER" id="PTHR32282">
    <property type="entry name" value="BINDING PROTEIN TRANSPEPTIDASE, PUTATIVE-RELATED"/>
    <property type="match status" value="1"/>
</dbReference>
<evidence type="ECO:0000256" key="5">
    <source>
        <dbReference type="ARBA" id="ARBA00007739"/>
    </source>
</evidence>
<proteinExistence type="inferred from homology"/>
<comment type="pathway">
    <text evidence="3">Cell wall biogenesis; peptidoglycan biosynthesis.</text>
</comment>
<dbReference type="NCBIfam" id="TIGR02071">
    <property type="entry name" value="PBP_1b"/>
    <property type="match status" value="1"/>
</dbReference>
<comment type="similarity">
    <text evidence="5">In the N-terminal section; belongs to the glycosyltransferase 51 family.</text>
</comment>
<evidence type="ECO:0000256" key="8">
    <source>
        <dbReference type="ARBA" id="ARBA00022475"/>
    </source>
</evidence>
<dbReference type="SUPFAM" id="SSF53955">
    <property type="entry name" value="Lysozyme-like"/>
    <property type="match status" value="1"/>
</dbReference>
<evidence type="ECO:0000256" key="15">
    <source>
        <dbReference type="ARBA" id="ARBA00022984"/>
    </source>
</evidence>
<dbReference type="UniPathway" id="UPA00219"/>
<dbReference type="InterPro" id="IPR001460">
    <property type="entry name" value="PCN-bd_Tpept"/>
</dbReference>
<dbReference type="InterPro" id="IPR012338">
    <property type="entry name" value="Beta-lactam/transpept-like"/>
</dbReference>
<dbReference type="Pfam" id="PF00912">
    <property type="entry name" value="Transgly"/>
    <property type="match status" value="1"/>
</dbReference>
<dbReference type="Gene3D" id="3.30.2060.10">
    <property type="entry name" value="Penicillin-binding protein 1b domain"/>
    <property type="match status" value="1"/>
</dbReference>
<evidence type="ECO:0000256" key="22">
    <source>
        <dbReference type="ARBA" id="ARBA00044770"/>
    </source>
</evidence>
<dbReference type="Gene3D" id="1.10.3810.10">
    <property type="entry name" value="Biosynthetic peptidoglycan transglycosylase-like"/>
    <property type="match status" value="1"/>
</dbReference>
<keyword evidence="15" id="KW-0573">Peptidoglycan synthesis</keyword>
<dbReference type="GO" id="GO:0008955">
    <property type="term" value="F:peptidoglycan glycosyltransferase activity"/>
    <property type="evidence" value="ECO:0007669"/>
    <property type="project" value="UniProtKB-EC"/>
</dbReference>
<dbReference type="AlphaFoldDB" id="S7VA52"/>
<dbReference type="GO" id="GO:0046677">
    <property type="term" value="P:response to antibiotic"/>
    <property type="evidence" value="ECO:0007669"/>
    <property type="project" value="UniProtKB-KW"/>
</dbReference>
<protein>
    <recommendedName>
        <fullName evidence="7">Penicillin-binding protein 1B</fullName>
        <ecNumber evidence="22">2.4.99.28</ecNumber>
        <ecNumber evidence="6">3.4.16.4</ecNumber>
    </recommendedName>
    <alternativeName>
        <fullName evidence="20">Murein polymerase</fullName>
    </alternativeName>
</protein>
<evidence type="ECO:0000256" key="12">
    <source>
        <dbReference type="ARBA" id="ARBA00022679"/>
    </source>
</evidence>
<name>S7VA52_DESML</name>
<keyword evidence="19" id="KW-0961">Cell wall biogenesis/degradation</keyword>
<evidence type="ECO:0000259" key="27">
    <source>
        <dbReference type="Pfam" id="PF14814"/>
    </source>
</evidence>
<keyword evidence="10" id="KW-0645">Protease</keyword>
<keyword evidence="11" id="KW-0328">Glycosyltransferase</keyword>
<comment type="caution">
    <text evidence="28">The sequence shown here is derived from an EMBL/GenBank/DDBJ whole genome shotgun (WGS) entry which is preliminary data.</text>
</comment>
<evidence type="ECO:0000313" key="29">
    <source>
        <dbReference type="Proteomes" id="UP000014977"/>
    </source>
</evidence>
<accession>S7VA52</accession>
<dbReference type="InterPro" id="IPR001264">
    <property type="entry name" value="Glyco_trans_51"/>
</dbReference>
<dbReference type="PATRIC" id="fig|1121405.3.peg.1672"/>
<dbReference type="GO" id="GO:0030288">
    <property type="term" value="C:outer membrane-bounded periplasmic space"/>
    <property type="evidence" value="ECO:0007669"/>
    <property type="project" value="TreeGrafter"/>
</dbReference>
<evidence type="ECO:0000256" key="13">
    <source>
        <dbReference type="ARBA" id="ARBA00022801"/>
    </source>
</evidence>
<dbReference type="Pfam" id="PF14814">
    <property type="entry name" value="UB2H"/>
    <property type="match status" value="1"/>
</dbReference>
<evidence type="ECO:0000256" key="14">
    <source>
        <dbReference type="ARBA" id="ARBA00022960"/>
    </source>
</evidence>
<comment type="function">
    <text evidence="1">Cell wall formation. Synthesis of cross-linked peptidoglycan from the lipid intermediates. The enzyme has a penicillin-insensitive transglycosylase N-terminal domain (formation of linear glycan strands) and a penicillin-sensitive transpeptidase C-terminal domain (cross-linking of the peptide subunits).</text>
</comment>
<evidence type="ECO:0000259" key="25">
    <source>
        <dbReference type="Pfam" id="PF00905"/>
    </source>
</evidence>
<evidence type="ECO:0000256" key="1">
    <source>
        <dbReference type="ARBA" id="ARBA00002624"/>
    </source>
</evidence>
<organism evidence="28 29">
    <name type="scientific">Desulfococcus multivorans DSM 2059</name>
    <dbReference type="NCBI Taxonomy" id="1121405"/>
    <lineage>
        <taxon>Bacteria</taxon>
        <taxon>Pseudomonadati</taxon>
        <taxon>Thermodesulfobacteriota</taxon>
        <taxon>Desulfobacteria</taxon>
        <taxon>Desulfobacterales</taxon>
        <taxon>Desulfococcaceae</taxon>
        <taxon>Desulfococcus</taxon>
    </lineage>
</organism>
<dbReference type="Gene3D" id="3.40.710.10">
    <property type="entry name" value="DD-peptidase/beta-lactamase superfamily"/>
    <property type="match status" value="1"/>
</dbReference>
<dbReference type="GO" id="GO:0008658">
    <property type="term" value="F:penicillin binding"/>
    <property type="evidence" value="ECO:0007669"/>
    <property type="project" value="InterPro"/>
</dbReference>
<evidence type="ECO:0000256" key="23">
    <source>
        <dbReference type="ARBA" id="ARBA00049902"/>
    </source>
</evidence>
<keyword evidence="29" id="KW-1185">Reference proteome</keyword>
<dbReference type="GO" id="GO:0006508">
    <property type="term" value="P:proteolysis"/>
    <property type="evidence" value="ECO:0007669"/>
    <property type="project" value="UniProtKB-KW"/>
</dbReference>
<dbReference type="InterPro" id="IPR036950">
    <property type="entry name" value="PBP_transglycosylase"/>
</dbReference>
<feature type="domain" description="Bifunctional transglycosylase second" evidence="27">
    <location>
        <begin position="76"/>
        <end position="160"/>
    </location>
</feature>
<feature type="region of interest" description="Disordered" evidence="24">
    <location>
        <begin position="1"/>
        <end position="23"/>
    </location>
</feature>
<evidence type="ECO:0000256" key="17">
    <source>
        <dbReference type="ARBA" id="ARBA00023251"/>
    </source>
</evidence>
<dbReference type="EMBL" id="ATHJ01000076">
    <property type="protein sequence ID" value="EPR41353.1"/>
    <property type="molecule type" value="Genomic_DNA"/>
</dbReference>
<dbReference type="GO" id="GO:0071555">
    <property type="term" value="P:cell wall organization"/>
    <property type="evidence" value="ECO:0007669"/>
    <property type="project" value="UniProtKB-KW"/>
</dbReference>
<keyword evidence="14" id="KW-0133">Cell shape</keyword>
<dbReference type="PANTHER" id="PTHR32282:SF11">
    <property type="entry name" value="PENICILLIN-BINDING PROTEIN 1B"/>
    <property type="match status" value="1"/>
</dbReference>
<dbReference type="EC" id="3.4.16.4" evidence="6"/>
<evidence type="ECO:0000259" key="26">
    <source>
        <dbReference type="Pfam" id="PF00912"/>
    </source>
</evidence>
<dbReference type="GO" id="GO:0005886">
    <property type="term" value="C:plasma membrane"/>
    <property type="evidence" value="ECO:0007669"/>
    <property type="project" value="UniProtKB-SubCell"/>
</dbReference>
<evidence type="ECO:0000256" key="3">
    <source>
        <dbReference type="ARBA" id="ARBA00004752"/>
    </source>
</evidence>
<gene>
    <name evidence="28" type="ORF">dsmv_2134</name>
</gene>
<dbReference type="InterPro" id="IPR028166">
    <property type="entry name" value="UB2H"/>
</dbReference>
<comment type="catalytic activity">
    <reaction evidence="21">
        <text>Preferential cleavage: (Ac)2-L-Lys-D-Ala-|-D-Ala. Also transpeptidation of peptidyl-alanyl moieties that are N-acyl substituents of D-alanine.</text>
        <dbReference type="EC" id="3.4.16.4"/>
    </reaction>
</comment>
<evidence type="ECO:0000256" key="16">
    <source>
        <dbReference type="ARBA" id="ARBA00023136"/>
    </source>
</evidence>
<keyword evidence="16" id="KW-0472">Membrane</keyword>
<keyword evidence="9" id="KW-0121">Carboxypeptidase</keyword>
<evidence type="ECO:0000256" key="21">
    <source>
        <dbReference type="ARBA" id="ARBA00034000"/>
    </source>
</evidence>
<comment type="catalytic activity">
    <reaction evidence="23">
        <text>[GlcNAc-(1-&gt;4)-Mur2Ac(oyl-L-Ala-gamma-D-Glu-L-Lys-D-Ala-D-Ala)](n)-di-trans,octa-cis-undecaprenyl diphosphate + beta-D-GlcNAc-(1-&gt;4)-Mur2Ac(oyl-L-Ala-gamma-D-Glu-L-Lys-D-Ala-D-Ala)-di-trans,octa-cis-undecaprenyl diphosphate = [GlcNAc-(1-&gt;4)-Mur2Ac(oyl-L-Ala-gamma-D-Glu-L-Lys-D-Ala-D-Ala)](n+1)-di-trans,octa-cis-undecaprenyl diphosphate + di-trans,octa-cis-undecaprenyl diphosphate + H(+)</text>
        <dbReference type="Rhea" id="RHEA:23708"/>
        <dbReference type="Rhea" id="RHEA-COMP:9602"/>
        <dbReference type="Rhea" id="RHEA-COMP:9603"/>
        <dbReference type="ChEBI" id="CHEBI:15378"/>
        <dbReference type="ChEBI" id="CHEBI:58405"/>
        <dbReference type="ChEBI" id="CHEBI:60033"/>
        <dbReference type="ChEBI" id="CHEBI:78435"/>
        <dbReference type="EC" id="2.4.99.28"/>
    </reaction>
</comment>
<dbReference type="GO" id="GO:0009274">
    <property type="term" value="C:peptidoglycan-based cell wall"/>
    <property type="evidence" value="ECO:0007669"/>
    <property type="project" value="InterPro"/>
</dbReference>
<dbReference type="eggNOG" id="COG0744">
    <property type="taxonomic scope" value="Bacteria"/>
</dbReference>
<evidence type="ECO:0000256" key="10">
    <source>
        <dbReference type="ARBA" id="ARBA00022670"/>
    </source>
</evidence>
<feature type="domain" description="Penicillin-binding protein transpeptidase" evidence="25">
    <location>
        <begin position="439"/>
        <end position="683"/>
    </location>
</feature>
<dbReference type="InterPro" id="IPR011813">
    <property type="entry name" value="PBP_1b"/>
</dbReference>
<evidence type="ECO:0000256" key="18">
    <source>
        <dbReference type="ARBA" id="ARBA00023268"/>
    </source>
</evidence>
<dbReference type="PIRSF" id="PIRSF002799">
    <property type="entry name" value="PBP_1b"/>
    <property type="match status" value="1"/>
</dbReference>
<keyword evidence="18" id="KW-0511">Multifunctional enzyme</keyword>
<reference evidence="28 29" key="1">
    <citation type="journal article" date="2013" name="Genome Announc.">
        <title>Draft genome sequences for three mercury-methylating, sulfate-reducing bacteria.</title>
        <authorList>
            <person name="Brown S.D."/>
            <person name="Hurt R.A.Jr."/>
            <person name="Gilmour C.C."/>
            <person name="Elias D.A."/>
        </authorList>
    </citation>
    <scope>NUCLEOTIDE SEQUENCE [LARGE SCALE GENOMIC DNA]</scope>
    <source>
        <strain evidence="28 29">DSM 2059</strain>
    </source>
</reference>
<comment type="subcellular location">
    <subcellularLocation>
        <location evidence="2">Cell membrane</location>
    </subcellularLocation>
</comment>